<dbReference type="RefSeq" id="XP_001800675.1">
    <property type="nucleotide sequence ID" value="XM_001800623.1"/>
</dbReference>
<evidence type="ECO:0000313" key="2">
    <source>
        <dbReference type="Proteomes" id="UP000663193"/>
    </source>
</evidence>
<proteinExistence type="predicted"/>
<dbReference type="KEGG" id="pno:SNOG_10404"/>
<name>A0A7U2FFQ1_PHANO</name>
<keyword evidence="2" id="KW-1185">Reference proteome</keyword>
<sequence length="106" mass="11905">MCEGVMVMIVIVNKFQRSTPSTARNHGKNKYMTCPIYFSSSQSSSNPCSREEEQHVLNHGSKLPELEQLGSIQWSEAIHRALLYETKTGTATCRFNIGDGIAHFLE</sequence>
<dbReference type="Proteomes" id="UP000663193">
    <property type="component" value="Chromosome 17"/>
</dbReference>
<evidence type="ECO:0000313" key="1">
    <source>
        <dbReference type="EMBL" id="QRD04433.1"/>
    </source>
</evidence>
<accession>A0A7U2FFQ1</accession>
<protein>
    <submittedName>
        <fullName evidence="1">Uncharacterized protein</fullName>
    </submittedName>
</protein>
<dbReference type="VEuPathDB" id="FungiDB:JI435_104040"/>
<organism evidence="1 2">
    <name type="scientific">Phaeosphaeria nodorum (strain SN15 / ATCC MYA-4574 / FGSC 10173)</name>
    <name type="common">Glume blotch fungus</name>
    <name type="synonym">Parastagonospora nodorum</name>
    <dbReference type="NCBI Taxonomy" id="321614"/>
    <lineage>
        <taxon>Eukaryota</taxon>
        <taxon>Fungi</taxon>
        <taxon>Dikarya</taxon>
        <taxon>Ascomycota</taxon>
        <taxon>Pezizomycotina</taxon>
        <taxon>Dothideomycetes</taxon>
        <taxon>Pleosporomycetidae</taxon>
        <taxon>Pleosporales</taxon>
        <taxon>Pleosporineae</taxon>
        <taxon>Phaeosphaeriaceae</taxon>
        <taxon>Parastagonospora</taxon>
    </lineage>
</organism>
<dbReference type="AlphaFoldDB" id="A0A7U2FFQ1"/>
<reference evidence="2" key="1">
    <citation type="journal article" date="2021" name="BMC Genomics">
        <title>Chromosome-level genome assembly and manually-curated proteome of model necrotroph Parastagonospora nodorum Sn15 reveals a genome-wide trove of candidate effector homologs, and redundancy of virulence-related functions within an accessory chromosome.</title>
        <authorList>
            <person name="Bertazzoni S."/>
            <person name="Jones D.A.B."/>
            <person name="Phan H.T."/>
            <person name="Tan K.-C."/>
            <person name="Hane J.K."/>
        </authorList>
    </citation>
    <scope>NUCLEOTIDE SEQUENCE [LARGE SCALE GENOMIC DNA]</scope>
    <source>
        <strain evidence="2">SN15 / ATCC MYA-4574 / FGSC 10173)</strain>
    </source>
</reference>
<dbReference type="EMBL" id="CP069039">
    <property type="protein sequence ID" value="QRD04433.1"/>
    <property type="molecule type" value="Genomic_DNA"/>
</dbReference>
<gene>
    <name evidence="1" type="ORF">JI435_104040</name>
</gene>